<evidence type="ECO:0000313" key="4">
    <source>
        <dbReference type="Proteomes" id="UP000218767"/>
    </source>
</evidence>
<dbReference type="AlphaFoldDB" id="A0A2A4XHP4"/>
<organism evidence="3 4">
    <name type="scientific">SAR86 cluster bacterium</name>
    <dbReference type="NCBI Taxonomy" id="2030880"/>
    <lineage>
        <taxon>Bacteria</taxon>
        <taxon>Pseudomonadati</taxon>
        <taxon>Pseudomonadota</taxon>
        <taxon>Gammaproteobacteria</taxon>
        <taxon>SAR86 cluster</taxon>
    </lineage>
</organism>
<comment type="caution">
    <text evidence="3">The sequence shown here is derived from an EMBL/GenBank/DDBJ whole genome shotgun (WGS) entry which is preliminary data.</text>
</comment>
<evidence type="ECO:0000256" key="1">
    <source>
        <dbReference type="SAM" id="MobiDB-lite"/>
    </source>
</evidence>
<gene>
    <name evidence="3" type="ORF">COB20_00760</name>
</gene>
<evidence type="ECO:0008006" key="5">
    <source>
        <dbReference type="Google" id="ProtNLM"/>
    </source>
</evidence>
<name>A0A2A4XHP4_9GAMM</name>
<dbReference type="Proteomes" id="UP000218767">
    <property type="component" value="Unassembled WGS sequence"/>
</dbReference>
<dbReference type="EMBL" id="NVUL01000002">
    <property type="protein sequence ID" value="PCI82168.1"/>
    <property type="molecule type" value="Genomic_DNA"/>
</dbReference>
<feature type="signal peptide" evidence="2">
    <location>
        <begin position="1"/>
        <end position="27"/>
    </location>
</feature>
<protein>
    <recommendedName>
        <fullName evidence="5">Intracellular proteinase inhibitor BsuPI domain-containing protein</fullName>
    </recommendedName>
</protein>
<evidence type="ECO:0000256" key="2">
    <source>
        <dbReference type="SAM" id="SignalP"/>
    </source>
</evidence>
<proteinExistence type="predicted"/>
<feature type="region of interest" description="Disordered" evidence="1">
    <location>
        <begin position="199"/>
        <end position="222"/>
    </location>
</feature>
<keyword evidence="2" id="KW-0732">Signal</keyword>
<feature type="chain" id="PRO_5012517514" description="Intracellular proteinase inhibitor BsuPI domain-containing protein" evidence="2">
    <location>
        <begin position="28"/>
        <end position="324"/>
    </location>
</feature>
<accession>A0A2A4XHP4</accession>
<sequence length="324" mass="36365">MRLVKFRFSLLGSVLLVALLVGHSANAQTRFMQLRGQITSPAFEGWWPNEDGTFKMFFGYMNTNWEQQFDLPISPENYFSTVAPGELDDLSQDDFDFSAADMGQPTHFYPRRNPFLFTIDVPADFGENELVWTLKTQGQTNRAYGTLKSDYQIDPQVISTEVGGNYGSLSDSLRTNIPPELRLEGESFRSARVGEPLSLAVRASDPDNLPARRDRPRSQGLDQLYRPPSSIVAISGPGLRFSWTVYRGPAAKASFEPAQFKTYTDTRMYANSPWAPPFGIPQPPEDGRWVAEVVFDEPGEYVLRGIASDGSLFTYQNVNVTVTR</sequence>
<evidence type="ECO:0000313" key="3">
    <source>
        <dbReference type="EMBL" id="PCI82168.1"/>
    </source>
</evidence>
<reference evidence="4" key="1">
    <citation type="submission" date="2017-08" db="EMBL/GenBank/DDBJ databases">
        <title>A dynamic microbial community with high functional redundancy inhabits the cold, oxic subseafloor aquifer.</title>
        <authorList>
            <person name="Tully B.J."/>
            <person name="Wheat C.G."/>
            <person name="Glazer B.T."/>
            <person name="Huber J.A."/>
        </authorList>
    </citation>
    <scope>NUCLEOTIDE SEQUENCE [LARGE SCALE GENOMIC DNA]</scope>
</reference>